<evidence type="ECO:0000313" key="4">
    <source>
        <dbReference type="Proteomes" id="UP001157006"/>
    </source>
</evidence>
<evidence type="ECO:0000256" key="1">
    <source>
        <dbReference type="ARBA" id="ARBA00006484"/>
    </source>
</evidence>
<keyword evidence="2" id="KW-0560">Oxidoreductase</keyword>
<organism evidence="3 4">
    <name type="scientific">Vicia faba</name>
    <name type="common">Broad bean</name>
    <name type="synonym">Faba vulgaris</name>
    <dbReference type="NCBI Taxonomy" id="3906"/>
    <lineage>
        <taxon>Eukaryota</taxon>
        <taxon>Viridiplantae</taxon>
        <taxon>Streptophyta</taxon>
        <taxon>Embryophyta</taxon>
        <taxon>Tracheophyta</taxon>
        <taxon>Spermatophyta</taxon>
        <taxon>Magnoliopsida</taxon>
        <taxon>eudicotyledons</taxon>
        <taxon>Gunneridae</taxon>
        <taxon>Pentapetalae</taxon>
        <taxon>rosids</taxon>
        <taxon>fabids</taxon>
        <taxon>Fabales</taxon>
        <taxon>Fabaceae</taxon>
        <taxon>Papilionoideae</taxon>
        <taxon>50 kb inversion clade</taxon>
        <taxon>NPAAA clade</taxon>
        <taxon>Hologalegina</taxon>
        <taxon>IRL clade</taxon>
        <taxon>Fabeae</taxon>
        <taxon>Vicia</taxon>
    </lineage>
</organism>
<proteinExistence type="inferred from homology"/>
<dbReference type="PANTHER" id="PTHR24320">
    <property type="entry name" value="RETINOL DEHYDROGENASE"/>
    <property type="match status" value="1"/>
</dbReference>
<dbReference type="Proteomes" id="UP001157006">
    <property type="component" value="Chromosome 2"/>
</dbReference>
<dbReference type="GO" id="GO:0016491">
    <property type="term" value="F:oxidoreductase activity"/>
    <property type="evidence" value="ECO:0007669"/>
    <property type="project" value="UniProtKB-KW"/>
</dbReference>
<evidence type="ECO:0000256" key="2">
    <source>
        <dbReference type="ARBA" id="ARBA00023002"/>
    </source>
</evidence>
<evidence type="ECO:0000313" key="3">
    <source>
        <dbReference type="EMBL" id="CAI8597628.1"/>
    </source>
</evidence>
<dbReference type="InterPro" id="IPR036291">
    <property type="entry name" value="NAD(P)-bd_dom_sf"/>
</dbReference>
<dbReference type="AlphaFoldDB" id="A0AAV0ZKM4"/>
<keyword evidence="4" id="KW-1185">Reference proteome</keyword>
<accession>A0AAV0ZKM4</accession>
<dbReference type="EMBL" id="OX451737">
    <property type="protein sequence ID" value="CAI8597628.1"/>
    <property type="molecule type" value="Genomic_DNA"/>
</dbReference>
<comment type="similarity">
    <text evidence="1">Belongs to the short-chain dehydrogenases/reductases (SDR) family.</text>
</comment>
<dbReference type="SUPFAM" id="SSF51735">
    <property type="entry name" value="NAD(P)-binding Rossmann-fold domains"/>
    <property type="match status" value="1"/>
</dbReference>
<protein>
    <recommendedName>
        <fullName evidence="5">Short-chain dehydrogenase TIC 32, chloroplastic</fullName>
    </recommendedName>
</protein>
<evidence type="ECO:0008006" key="5">
    <source>
        <dbReference type="Google" id="ProtNLM"/>
    </source>
</evidence>
<dbReference type="PANTHER" id="PTHR24320:SF198">
    <property type="entry name" value="NAD(P)-BINDING ROSSMANN-FOLD SUPERFAMILY PROTEIN"/>
    <property type="match status" value="1"/>
</dbReference>
<dbReference type="Gene3D" id="3.40.50.720">
    <property type="entry name" value="NAD(P)-binding Rossmann-like Domain"/>
    <property type="match status" value="1"/>
</dbReference>
<gene>
    <name evidence="3" type="ORF">VFH_II090560</name>
</gene>
<sequence length="128" mass="13823">MKATLRYLAGIAGPNGFGSNSTAEHARNARVTMNAVHPGIVKTRIINKGLITDSLFFIASNLLKSTSQGASTTCYVALSPKTEGVSGKYFTDCNESKCSRLANDELEAQKLWNNTHALLQKRLHLAAI</sequence>
<reference evidence="3 4" key="1">
    <citation type="submission" date="2023-01" db="EMBL/GenBank/DDBJ databases">
        <authorList>
            <person name="Kreplak J."/>
        </authorList>
    </citation>
    <scope>NUCLEOTIDE SEQUENCE [LARGE SCALE GENOMIC DNA]</scope>
</reference>
<name>A0AAV0ZKM4_VICFA</name>